<feature type="chain" id="PRO_5013315475" description="Glycoside hydrolase 123 catalytic domain-containing protein" evidence="1">
    <location>
        <begin position="30"/>
        <end position="864"/>
    </location>
</feature>
<evidence type="ECO:0000259" key="2">
    <source>
        <dbReference type="Pfam" id="PF13320"/>
    </source>
</evidence>
<dbReference type="KEGG" id="pbas:SMSP2_01471"/>
<evidence type="ECO:0000313" key="3">
    <source>
        <dbReference type="EMBL" id="AQQ71106.1"/>
    </source>
</evidence>
<dbReference type="STRING" id="1851148.SMSP2_01471"/>
<protein>
    <recommendedName>
        <fullName evidence="2">Glycoside hydrolase 123 catalytic domain-containing protein</fullName>
    </recommendedName>
</protein>
<gene>
    <name evidence="3" type="ORF">SMSP2_01471</name>
</gene>
<dbReference type="InterPro" id="IPR013320">
    <property type="entry name" value="ConA-like_dom_sf"/>
</dbReference>
<dbReference type="Pfam" id="PF13320">
    <property type="entry name" value="GH123_cat"/>
    <property type="match status" value="1"/>
</dbReference>
<dbReference type="RefSeq" id="WP_186804915.1">
    <property type="nucleotide sequence ID" value="NZ_CP019646.1"/>
</dbReference>
<dbReference type="AlphaFoldDB" id="A0A1Q2MEH7"/>
<dbReference type="Gene3D" id="2.60.120.200">
    <property type="match status" value="1"/>
</dbReference>
<dbReference type="SUPFAM" id="SSF49899">
    <property type="entry name" value="Concanavalin A-like lectins/glucanases"/>
    <property type="match status" value="1"/>
</dbReference>
<dbReference type="InterPro" id="IPR025150">
    <property type="entry name" value="GH123_cat"/>
</dbReference>
<reference evidence="4" key="1">
    <citation type="submission" date="2017-02" db="EMBL/GenBank/DDBJ databases">
        <title>Comparative genomics and description of representatives of a novel lineage of planctomycetes thriving in anoxic sediments.</title>
        <authorList>
            <person name="Spring S."/>
            <person name="Bunk B."/>
            <person name="Sproer C."/>
        </authorList>
    </citation>
    <scope>NUCLEOTIDE SEQUENCE [LARGE SCALE GENOMIC DNA]</scope>
    <source>
        <strain evidence="4">SM-Chi-D1</strain>
    </source>
</reference>
<proteinExistence type="predicted"/>
<feature type="domain" description="Glycoside hydrolase 123 catalytic" evidence="2">
    <location>
        <begin position="510"/>
        <end position="822"/>
    </location>
</feature>
<name>A0A1Q2MEH7_9BACT</name>
<accession>A0A1Q2MEH7</accession>
<keyword evidence="1" id="KW-0732">Signal</keyword>
<feature type="signal peptide" evidence="1">
    <location>
        <begin position="1"/>
        <end position="29"/>
    </location>
</feature>
<evidence type="ECO:0000313" key="4">
    <source>
        <dbReference type="Proteomes" id="UP000188181"/>
    </source>
</evidence>
<dbReference type="Proteomes" id="UP000188181">
    <property type="component" value="Chromosome"/>
</dbReference>
<sequence precursor="true">MQKLFKYQIALIACLILPAVCLGSTLAHTPEPLITINARTENVPDTIIKAEHGISGGSCLDFTDPASFKPIVIEDDRVLDELSGITSLTITGWMRRQMSFDDIDVEVPVMLNCPGHFYITFGRWGRIGLVMTGQDGRRKQIWSGWINIPNLLPDDRWVFFAFTYDGLKSGPNAAFYYGYQQYPVELEAYQPADSGQVNTDPDEMWTGEKKVLSSAGTLSDKPAESLVIGARDGSGSQPFKGMLDSIRIFASDTDSSAALTRSQVESVRQNDLGYDAVKNYIIEKAEKELLESQRQWDIEQKYWSDTLNLHQVDSLSHVFSDIAPMPLLESEPVSAAKGSVLPLQFAAMSREKAKIDAAVKVSAPVSQDGSVFAGTIKTYQVKHVPVEANNNGGIRTTISSRPPQIWMEHITREAPFQLAEALIETDTLDLRENNMHEIMYKAILLDIHIDSDCEPGIYKAQIEIDTGSETISRPFEFRVHKTILDGFPRLNNVFWFKADPKNLTNGPLPEMWSPRHWQLIENSARTLHSFGQNAISISLMTHRDETVNYIQTILKKDGSYDFDFTMFDRWFETFRRCGFEYFEGICTFGGHKASAQNVKALDESTGKMIDIFTDGSSLEDWYDFVGVFYDHLYSHLKERGWDKYYVQAILDEPTDMANYRRAYELTKKHMPGIKTKEACGNADYSDYIDIQVFNYALAKESYQRLAKDRRSQGKGVWFYHCASPYPPYPNRHLDDPLSCSRLYPWLVYSLNADGYLFWAANNYRGADPYKSSIGPLPGGVTNPGHPPGDDWMYYPGPEGLRGSMRMVAFREGVIDYTLLDMLAEKDSERADELVNKIVRTPLDYEKEPGLYHRLRRVMLEILDN</sequence>
<evidence type="ECO:0000256" key="1">
    <source>
        <dbReference type="SAM" id="SignalP"/>
    </source>
</evidence>
<organism evidence="3 4">
    <name type="scientific">Limihaloglobus sulfuriphilus</name>
    <dbReference type="NCBI Taxonomy" id="1851148"/>
    <lineage>
        <taxon>Bacteria</taxon>
        <taxon>Pseudomonadati</taxon>
        <taxon>Planctomycetota</taxon>
        <taxon>Phycisphaerae</taxon>
        <taxon>Sedimentisphaerales</taxon>
        <taxon>Sedimentisphaeraceae</taxon>
        <taxon>Limihaloglobus</taxon>
    </lineage>
</organism>
<keyword evidence="4" id="KW-1185">Reference proteome</keyword>
<dbReference type="EMBL" id="CP019646">
    <property type="protein sequence ID" value="AQQ71106.1"/>
    <property type="molecule type" value="Genomic_DNA"/>
</dbReference>